<feature type="domain" description="Mur ligase C-terminal" evidence="16">
    <location>
        <begin position="336"/>
        <end position="465"/>
    </location>
</feature>
<dbReference type="GO" id="GO:0008763">
    <property type="term" value="F:UDP-N-acetylmuramate-L-alanine ligase activity"/>
    <property type="evidence" value="ECO:0007669"/>
    <property type="project" value="UniProtKB-UniRule"/>
</dbReference>
<protein>
    <recommendedName>
        <fullName evidence="3 14">UDP-N-acetylmuramate--L-alanine ligase</fullName>
        <ecNumber evidence="3 14">6.3.2.8</ecNumber>
    </recommendedName>
    <alternativeName>
        <fullName evidence="14">UDP-N-acetylmuramoyl-L-alanine synthetase</fullName>
    </alternativeName>
</protein>
<keyword evidence="8 14" id="KW-0067">ATP-binding</keyword>
<dbReference type="InterPro" id="IPR050061">
    <property type="entry name" value="MurCDEF_pg_biosynth"/>
</dbReference>
<evidence type="ECO:0000256" key="10">
    <source>
        <dbReference type="ARBA" id="ARBA00022984"/>
    </source>
</evidence>
<dbReference type="PANTHER" id="PTHR43445:SF3">
    <property type="entry name" value="UDP-N-ACETYLMURAMATE--L-ALANINE LIGASE"/>
    <property type="match status" value="1"/>
</dbReference>
<evidence type="ECO:0000256" key="3">
    <source>
        <dbReference type="ARBA" id="ARBA00012211"/>
    </source>
</evidence>
<dbReference type="PANTHER" id="PTHR43445">
    <property type="entry name" value="UDP-N-ACETYLMURAMATE--L-ALANINE LIGASE-RELATED"/>
    <property type="match status" value="1"/>
</dbReference>
<feature type="domain" description="Mur ligase central" evidence="17">
    <location>
        <begin position="132"/>
        <end position="313"/>
    </location>
</feature>
<dbReference type="AlphaFoldDB" id="A0A444B9N5"/>
<comment type="similarity">
    <text evidence="14">Belongs to the MurCDEF family.</text>
</comment>
<keyword evidence="12 14" id="KW-0961">Cell wall biogenesis/degradation</keyword>
<keyword evidence="7 14" id="KW-0547">Nucleotide-binding</keyword>
<evidence type="ECO:0000256" key="11">
    <source>
        <dbReference type="ARBA" id="ARBA00023306"/>
    </source>
</evidence>
<evidence type="ECO:0000256" key="9">
    <source>
        <dbReference type="ARBA" id="ARBA00022960"/>
    </source>
</evidence>
<evidence type="ECO:0000313" key="18">
    <source>
        <dbReference type="EMBL" id="RWU85128.1"/>
    </source>
</evidence>
<accession>A0A444B9N5</accession>
<name>A0A444B9N5_9MICO</name>
<organism evidence="18 19">
    <name type="scientific">Janibacter hoylei PVAS-1</name>
    <dbReference type="NCBI Taxonomy" id="1210046"/>
    <lineage>
        <taxon>Bacteria</taxon>
        <taxon>Bacillati</taxon>
        <taxon>Actinomycetota</taxon>
        <taxon>Actinomycetes</taxon>
        <taxon>Micrococcales</taxon>
        <taxon>Intrasporangiaceae</taxon>
        <taxon>Janibacter</taxon>
    </lineage>
</organism>
<comment type="subcellular location">
    <subcellularLocation>
        <location evidence="1 14">Cytoplasm</location>
    </subcellularLocation>
</comment>
<evidence type="ECO:0000256" key="7">
    <source>
        <dbReference type="ARBA" id="ARBA00022741"/>
    </source>
</evidence>
<evidence type="ECO:0000256" key="12">
    <source>
        <dbReference type="ARBA" id="ARBA00023316"/>
    </source>
</evidence>
<dbReference type="EMBL" id="PIPF01000002">
    <property type="protein sequence ID" value="RWU85128.1"/>
    <property type="molecule type" value="Genomic_DNA"/>
</dbReference>
<dbReference type="GO" id="GO:0008360">
    <property type="term" value="P:regulation of cell shape"/>
    <property type="evidence" value="ECO:0007669"/>
    <property type="project" value="UniProtKB-KW"/>
</dbReference>
<dbReference type="SUPFAM" id="SSF53244">
    <property type="entry name" value="MurD-like peptide ligases, peptide-binding domain"/>
    <property type="match status" value="1"/>
</dbReference>
<dbReference type="GO" id="GO:0051301">
    <property type="term" value="P:cell division"/>
    <property type="evidence" value="ECO:0007669"/>
    <property type="project" value="UniProtKB-KW"/>
</dbReference>
<keyword evidence="11 14" id="KW-0131">Cell cycle</keyword>
<dbReference type="GO" id="GO:0071555">
    <property type="term" value="P:cell wall organization"/>
    <property type="evidence" value="ECO:0007669"/>
    <property type="project" value="UniProtKB-KW"/>
</dbReference>
<feature type="binding site" evidence="14">
    <location>
        <begin position="134"/>
        <end position="140"/>
    </location>
    <ligand>
        <name>ATP</name>
        <dbReference type="ChEBI" id="CHEBI:30616"/>
    </ligand>
</feature>
<keyword evidence="10 14" id="KW-0573">Peptidoglycan synthesis</keyword>
<dbReference type="InterPro" id="IPR013221">
    <property type="entry name" value="Mur_ligase_cen"/>
</dbReference>
<keyword evidence="5 14" id="KW-0436">Ligase</keyword>
<evidence type="ECO:0000256" key="14">
    <source>
        <dbReference type="HAMAP-Rule" id="MF_00046"/>
    </source>
</evidence>
<keyword evidence="19" id="KW-1185">Reference proteome</keyword>
<dbReference type="Gene3D" id="3.90.190.20">
    <property type="entry name" value="Mur ligase, C-terminal domain"/>
    <property type="match status" value="1"/>
</dbReference>
<dbReference type="Pfam" id="PF01225">
    <property type="entry name" value="Mur_ligase"/>
    <property type="match status" value="1"/>
</dbReference>
<dbReference type="GO" id="GO:0009252">
    <property type="term" value="P:peptidoglycan biosynthetic process"/>
    <property type="evidence" value="ECO:0007669"/>
    <property type="project" value="UniProtKB-UniRule"/>
</dbReference>
<evidence type="ECO:0000313" key="19">
    <source>
        <dbReference type="Proteomes" id="UP000288711"/>
    </source>
</evidence>
<evidence type="ECO:0000256" key="13">
    <source>
        <dbReference type="ARBA" id="ARBA00047833"/>
    </source>
</evidence>
<evidence type="ECO:0000259" key="15">
    <source>
        <dbReference type="Pfam" id="PF01225"/>
    </source>
</evidence>
<evidence type="ECO:0000256" key="6">
    <source>
        <dbReference type="ARBA" id="ARBA00022618"/>
    </source>
</evidence>
<proteinExistence type="inferred from homology"/>
<dbReference type="Gene3D" id="3.40.1190.10">
    <property type="entry name" value="Mur-like, catalytic domain"/>
    <property type="match status" value="1"/>
</dbReference>
<evidence type="ECO:0000256" key="5">
    <source>
        <dbReference type="ARBA" id="ARBA00022598"/>
    </source>
</evidence>
<dbReference type="EC" id="6.3.2.8" evidence="3 14"/>
<dbReference type="HAMAP" id="MF_00046">
    <property type="entry name" value="MurC"/>
    <property type="match status" value="1"/>
</dbReference>
<evidence type="ECO:0000256" key="4">
    <source>
        <dbReference type="ARBA" id="ARBA00022490"/>
    </source>
</evidence>
<dbReference type="SUPFAM" id="SSF51984">
    <property type="entry name" value="MurCD N-terminal domain"/>
    <property type="match status" value="1"/>
</dbReference>
<dbReference type="InterPro" id="IPR036615">
    <property type="entry name" value="Mur_ligase_C_dom_sf"/>
</dbReference>
<comment type="catalytic activity">
    <reaction evidence="13 14">
        <text>UDP-N-acetyl-alpha-D-muramate + L-alanine + ATP = UDP-N-acetyl-alpha-D-muramoyl-L-alanine + ADP + phosphate + H(+)</text>
        <dbReference type="Rhea" id="RHEA:23372"/>
        <dbReference type="ChEBI" id="CHEBI:15378"/>
        <dbReference type="ChEBI" id="CHEBI:30616"/>
        <dbReference type="ChEBI" id="CHEBI:43474"/>
        <dbReference type="ChEBI" id="CHEBI:57972"/>
        <dbReference type="ChEBI" id="CHEBI:70757"/>
        <dbReference type="ChEBI" id="CHEBI:83898"/>
        <dbReference type="ChEBI" id="CHEBI:456216"/>
        <dbReference type="EC" id="6.3.2.8"/>
    </reaction>
</comment>
<reference evidence="18 19" key="1">
    <citation type="journal article" date="2009" name="Int. J. Syst. Evol. Microbiol.">
        <title>Janibacter hoylei sp. nov., Bacillus isronensis sp. nov. and Bacillus aryabhattai sp. nov., isolated from cryotubes used for collecting air from the upper atmosphere.</title>
        <authorList>
            <person name="Shivaji S."/>
            <person name="Chaturvedi P."/>
            <person name="Begum Z."/>
            <person name="Pindi P.K."/>
            <person name="Manorama R."/>
            <person name="Padmanaban D.A."/>
            <person name="Shouche Y.S."/>
            <person name="Pawar S."/>
            <person name="Vaishampayan P."/>
            <person name="Dutt C.B."/>
            <person name="Datta G.N."/>
            <person name="Manchanda R.K."/>
            <person name="Rao U.R."/>
            <person name="Bhargava P.M."/>
            <person name="Narlikar J.V."/>
        </authorList>
    </citation>
    <scope>NUCLEOTIDE SEQUENCE [LARGE SCALE GENOMIC DNA]</scope>
    <source>
        <strain evidence="18 19">PVAS-1</strain>
    </source>
</reference>
<evidence type="ECO:0000256" key="1">
    <source>
        <dbReference type="ARBA" id="ARBA00004496"/>
    </source>
</evidence>
<comment type="function">
    <text evidence="14">Cell wall formation.</text>
</comment>
<dbReference type="SUPFAM" id="SSF53623">
    <property type="entry name" value="MurD-like peptide ligases, catalytic domain"/>
    <property type="match status" value="1"/>
</dbReference>
<gene>
    <name evidence="14" type="primary">murC</name>
    <name evidence="18" type="ORF">CWN80_02990</name>
</gene>
<evidence type="ECO:0000259" key="17">
    <source>
        <dbReference type="Pfam" id="PF08245"/>
    </source>
</evidence>
<dbReference type="Gene3D" id="3.40.50.720">
    <property type="entry name" value="NAD(P)-binding Rossmann-like Domain"/>
    <property type="match status" value="1"/>
</dbReference>
<dbReference type="Pfam" id="PF02875">
    <property type="entry name" value="Mur_ligase_C"/>
    <property type="match status" value="1"/>
</dbReference>
<dbReference type="NCBIfam" id="TIGR01082">
    <property type="entry name" value="murC"/>
    <property type="match status" value="1"/>
</dbReference>
<comment type="pathway">
    <text evidence="2 14">Cell wall biogenesis; peptidoglycan biosynthesis.</text>
</comment>
<evidence type="ECO:0000256" key="2">
    <source>
        <dbReference type="ARBA" id="ARBA00004752"/>
    </source>
</evidence>
<evidence type="ECO:0000256" key="8">
    <source>
        <dbReference type="ARBA" id="ARBA00022840"/>
    </source>
</evidence>
<dbReference type="GO" id="GO:0005737">
    <property type="term" value="C:cytoplasm"/>
    <property type="evidence" value="ECO:0007669"/>
    <property type="project" value="UniProtKB-SubCell"/>
</dbReference>
<dbReference type="InterPro" id="IPR004101">
    <property type="entry name" value="Mur_ligase_C"/>
</dbReference>
<dbReference type="InterPro" id="IPR000713">
    <property type="entry name" value="Mur_ligase_N"/>
</dbReference>
<feature type="domain" description="Mur ligase N-terminal catalytic" evidence="15">
    <location>
        <begin position="30"/>
        <end position="124"/>
    </location>
</feature>
<dbReference type="UniPathway" id="UPA00219"/>
<dbReference type="Pfam" id="PF08245">
    <property type="entry name" value="Mur_ligase_M"/>
    <property type="match status" value="1"/>
</dbReference>
<dbReference type="Proteomes" id="UP000288711">
    <property type="component" value="Unassembled WGS sequence"/>
</dbReference>
<keyword evidence="9 14" id="KW-0133">Cell shape</keyword>
<dbReference type="GO" id="GO:0005524">
    <property type="term" value="F:ATP binding"/>
    <property type="evidence" value="ECO:0007669"/>
    <property type="project" value="UniProtKB-UniRule"/>
</dbReference>
<keyword evidence="4 14" id="KW-0963">Cytoplasm</keyword>
<comment type="caution">
    <text evidence="18">The sequence shown here is derived from an EMBL/GenBank/DDBJ whole genome shotgun (WGS) entry which is preliminary data.</text>
</comment>
<dbReference type="RefSeq" id="WP_128276857.1">
    <property type="nucleotide sequence ID" value="NZ_PIPF01000002.1"/>
</dbReference>
<keyword evidence="6 14" id="KW-0132">Cell division</keyword>
<dbReference type="InterPro" id="IPR005758">
    <property type="entry name" value="UDP-N-AcMur_Ala_ligase_MurC"/>
</dbReference>
<sequence length="480" mass="49753">MSESVLPPVPRNERFDVLAPRVPLADLGSVHVLAAGGAGMSAIVRLLVDAGVPVSGSDAHDSPLLRRLGELGARVNVGHDVAHLEGADTVVVSSAIREDNPELAAARSRGLRVLHRSQALASVIGEQTGVAVAGANGKTTTSSMLTVALLESGQRPSFALGGELSTHGVNAALGEGTPFVIEADESDGSFLAYRPEVAIVTNVQPDHLDFYGSFAAVEAAYLEFAQSIAPGGLLVACADDAGSVRLAERAAAAGVRVLRYGFAEEAEVRLVDPVLDGTRAGVTLVEGGQRRELEIAVPGRHNLLNAAAAYAAAVHGLGLEPQPVLDGLAAYGGTRRRFETKGEARGVSVVDDYAHNPGKVEAVVRTAKEIAGEHRLFVVFQPHLYSRTRDFAEGFAAGLEPADEVLLLDVYGAREDPVPGVSSQLIAAPLEAAGRSVRVVGTDEAVAAVAAQARAGDLVLTVGAGDVTHLGPRLLEALRR</sequence>
<evidence type="ECO:0000259" key="16">
    <source>
        <dbReference type="Pfam" id="PF02875"/>
    </source>
</evidence>
<dbReference type="InterPro" id="IPR036565">
    <property type="entry name" value="Mur-like_cat_sf"/>
</dbReference>